<reference evidence="1 2" key="1">
    <citation type="submission" date="2019-06" db="EMBL/GenBank/DDBJ databases">
        <title>Sorghum-associated microbial communities from plants grown in Nebraska, USA.</title>
        <authorList>
            <person name="Schachtman D."/>
        </authorList>
    </citation>
    <scope>NUCLEOTIDE SEQUENCE [LARGE SCALE GENOMIC DNA]</scope>
    <source>
        <strain evidence="1 2">2482</strain>
    </source>
</reference>
<organism evidence="1 2">
    <name type="scientific">Neobacillus bataviensis</name>
    <dbReference type="NCBI Taxonomy" id="220685"/>
    <lineage>
        <taxon>Bacteria</taxon>
        <taxon>Bacillati</taxon>
        <taxon>Bacillota</taxon>
        <taxon>Bacilli</taxon>
        <taxon>Bacillales</taxon>
        <taxon>Bacillaceae</taxon>
        <taxon>Neobacillus</taxon>
    </lineage>
</organism>
<accession>A0A561DEC1</accession>
<keyword evidence="2" id="KW-1185">Reference proteome</keyword>
<dbReference type="EMBL" id="VIVN01000005">
    <property type="protein sequence ID" value="TWE01742.1"/>
    <property type="molecule type" value="Genomic_DNA"/>
</dbReference>
<evidence type="ECO:0000313" key="1">
    <source>
        <dbReference type="EMBL" id="TWE01742.1"/>
    </source>
</evidence>
<gene>
    <name evidence="1" type="ORF">FB550_105109</name>
</gene>
<evidence type="ECO:0000313" key="2">
    <source>
        <dbReference type="Proteomes" id="UP000319671"/>
    </source>
</evidence>
<dbReference type="AlphaFoldDB" id="A0A561DEC1"/>
<sequence>MENTIETVYRLENPEKNIIKFATGTQLRYEDVIKDVFGVACINDLHMMLQYNKSFQTSICNSYGISEKKITLDKIIRIASKSDMLTLKQHLIYEKSHNDVQDEDAHPAENTDHVNRPFDTIIKLQEGIYQWDDSNYSYNAVTNGA</sequence>
<name>A0A561DEC1_9BACI</name>
<dbReference type="RefSeq" id="WP_144565012.1">
    <property type="nucleotide sequence ID" value="NZ_VIVN01000005.1"/>
</dbReference>
<comment type="caution">
    <text evidence="1">The sequence shown here is derived from an EMBL/GenBank/DDBJ whole genome shotgun (WGS) entry which is preliminary data.</text>
</comment>
<dbReference type="Proteomes" id="UP000319671">
    <property type="component" value="Unassembled WGS sequence"/>
</dbReference>
<protein>
    <submittedName>
        <fullName evidence="1">Uncharacterized protein</fullName>
    </submittedName>
</protein>
<proteinExistence type="predicted"/>